<dbReference type="GO" id="GO:0005525">
    <property type="term" value="F:GTP binding"/>
    <property type="evidence" value="ECO:0007669"/>
    <property type="project" value="UniProtKB-KW"/>
</dbReference>
<dbReference type="GO" id="GO:0003924">
    <property type="term" value="F:GTPase activity"/>
    <property type="evidence" value="ECO:0007669"/>
    <property type="project" value="TreeGrafter"/>
</dbReference>
<evidence type="ECO:0000256" key="4">
    <source>
        <dbReference type="ARBA" id="ARBA00023134"/>
    </source>
</evidence>
<dbReference type="STRING" id="67801.A0A1B0BMZ4"/>
<comment type="function">
    <text evidence="5">Small GTPase required for proper nuclear import of RNA polymerase II and III (RNAPII and RNAPIII). May act at an RNAP assembly step prior to nuclear import.</text>
</comment>
<dbReference type="AlphaFoldDB" id="A0A1B0BMZ4"/>
<evidence type="ECO:0000313" key="8">
    <source>
        <dbReference type="Proteomes" id="UP000092460"/>
    </source>
</evidence>
<evidence type="ECO:0000313" key="7">
    <source>
        <dbReference type="EnsemblMetazoa" id="GPPI035191-PA"/>
    </source>
</evidence>
<feature type="region of interest" description="Disordered" evidence="6">
    <location>
        <begin position="112"/>
        <end position="141"/>
    </location>
</feature>
<dbReference type="Proteomes" id="UP000092460">
    <property type="component" value="Unassembled WGS sequence"/>
</dbReference>
<organism evidence="7 8">
    <name type="scientific">Glossina palpalis gambiensis</name>
    <dbReference type="NCBI Taxonomy" id="67801"/>
    <lineage>
        <taxon>Eukaryota</taxon>
        <taxon>Metazoa</taxon>
        <taxon>Ecdysozoa</taxon>
        <taxon>Arthropoda</taxon>
        <taxon>Hexapoda</taxon>
        <taxon>Insecta</taxon>
        <taxon>Pterygota</taxon>
        <taxon>Neoptera</taxon>
        <taxon>Endopterygota</taxon>
        <taxon>Diptera</taxon>
        <taxon>Brachycera</taxon>
        <taxon>Muscomorpha</taxon>
        <taxon>Hippoboscoidea</taxon>
        <taxon>Glossinidae</taxon>
        <taxon>Glossina</taxon>
    </lineage>
</organism>
<keyword evidence="8" id="KW-1185">Reference proteome</keyword>
<evidence type="ECO:0000256" key="2">
    <source>
        <dbReference type="ARBA" id="ARBA00022741"/>
    </source>
</evidence>
<dbReference type="InterPro" id="IPR027417">
    <property type="entry name" value="P-loop_NTPase"/>
</dbReference>
<protein>
    <recommendedName>
        <fullName evidence="5">GPN-loop GTPase 3</fullName>
    </recommendedName>
</protein>
<comment type="similarity">
    <text evidence="1 5">Belongs to the GPN-loop GTPase family.</text>
</comment>
<dbReference type="Pfam" id="PF03029">
    <property type="entry name" value="ATP_bind_1"/>
    <property type="match status" value="1"/>
</dbReference>
<keyword evidence="2 5" id="KW-0547">Nucleotide-binding</keyword>
<dbReference type="PANTHER" id="PTHR21231:SF7">
    <property type="entry name" value="GPN-LOOP GTPASE 3"/>
    <property type="match status" value="1"/>
</dbReference>
<dbReference type="EMBL" id="JXJN01017123">
    <property type="status" value="NOT_ANNOTATED_CDS"/>
    <property type="molecule type" value="Genomic_DNA"/>
</dbReference>
<keyword evidence="4 5" id="KW-0342">GTP-binding</keyword>
<dbReference type="VEuPathDB" id="VectorBase:GPPI035191"/>
<sequence length="235" mass="27799">QVSDRLATLRKRRITIDNFNHLRREQQRIQSPHHHQRQHQLQRQTEKQWEYQEKSLNNGKVAKTIGATTNNKKFNLIRSFFPNTKQVSDRLATLRKRRITIAHFNDLGRVEQRHQSPQICSNETKESLNNNNNNNSNNNRVEQNLKKPENFHCYISYQPTVDIQDLIQLDDAMEDEELRYEPNGGHVFSLEFLIENEEWLKSQLIGADPDNELSTYPDDAYILFDMPGQIELFTL</sequence>
<comment type="subunit">
    <text evidence="5">Binds to RNA polymerase II (RNAPII).</text>
</comment>
<reference evidence="8" key="1">
    <citation type="submission" date="2015-01" db="EMBL/GenBank/DDBJ databases">
        <authorList>
            <person name="Aksoy S."/>
            <person name="Warren W."/>
            <person name="Wilson R.K."/>
        </authorList>
    </citation>
    <scope>NUCLEOTIDE SEQUENCE [LARGE SCALE GENOMIC DNA]</scope>
    <source>
        <strain evidence="8">IAEA</strain>
    </source>
</reference>
<dbReference type="PANTHER" id="PTHR21231">
    <property type="entry name" value="XPA-BINDING PROTEIN 1-RELATED"/>
    <property type="match status" value="1"/>
</dbReference>
<dbReference type="InterPro" id="IPR004130">
    <property type="entry name" value="Gpn"/>
</dbReference>
<reference evidence="7" key="2">
    <citation type="submission" date="2020-05" db="UniProtKB">
        <authorList>
            <consortium name="EnsemblMetazoa"/>
        </authorList>
    </citation>
    <scope>IDENTIFICATION</scope>
    <source>
        <strain evidence="7">IAEA</strain>
    </source>
</reference>
<evidence type="ECO:0000256" key="3">
    <source>
        <dbReference type="ARBA" id="ARBA00022801"/>
    </source>
</evidence>
<evidence type="ECO:0000256" key="1">
    <source>
        <dbReference type="ARBA" id="ARBA00005290"/>
    </source>
</evidence>
<dbReference type="EnsemblMetazoa" id="GPPI035191-RA">
    <property type="protein sequence ID" value="GPPI035191-PA"/>
    <property type="gene ID" value="GPPI035191"/>
</dbReference>
<accession>A0A1B0BMZ4</accession>
<evidence type="ECO:0000256" key="6">
    <source>
        <dbReference type="SAM" id="MobiDB-lite"/>
    </source>
</evidence>
<feature type="compositionally biased region" description="Low complexity" evidence="6">
    <location>
        <begin position="129"/>
        <end position="139"/>
    </location>
</feature>
<name>A0A1B0BMZ4_9MUSC</name>
<keyword evidence="3 5" id="KW-0378">Hydrolase</keyword>
<evidence type="ECO:0000256" key="5">
    <source>
        <dbReference type="RuleBase" id="RU365059"/>
    </source>
</evidence>
<proteinExistence type="inferred from homology"/>
<dbReference type="Gene3D" id="3.40.50.300">
    <property type="entry name" value="P-loop containing nucleotide triphosphate hydrolases"/>
    <property type="match status" value="1"/>
</dbReference>